<sequence length="503" mass="55587">MTRSRSRGLRNIAWIESMCRIPDGKHVGQPVRLTKPQKEWIRKIYDTPTRTFILSMARKNAKTATSAFLLLLHLCGPEAKPNSQLYSAAQSRDQAAILYGYASKVVRMSPELSEYVIPKESAKTLVCPELGTTYRALSADASTAYGLSPVFSVHDELGQVVGPRSELYEAIETASAAHERPLSIIISTQARTDADLLSLLIDDALTGADPRVKVALHTAPMDMDPFSDKAIRAANPHFDVFMNQEEVRKQATDAKRLPSMEAGYRNLILNQRVEAKTPFITRAVWQENGAEPDDQPGLKVYGGLDLSAVSDLTALVLASDVGDVIPSFWLPGDGLAEKSRADRVPYDVWASKGLLKTTPGRSIEYEYVAAELRAVFDRYDVQAIAFDRWGMRHLRPWLVKAGFTEKELAKFVDFGQGFQSMSPAIRTLEEKLLAKKLKHANHPVLSMCAANAIVVKDPAENRKFTKSKASGRIDGMQALAMAVGVMPMAEPPKPPPKYQMFVV</sequence>
<organism evidence="3 4">
    <name type="scientific">Paracidovorax citrulli (strain AAC00-1)</name>
    <name type="common">Acidovorax citrulli</name>
    <dbReference type="NCBI Taxonomy" id="397945"/>
    <lineage>
        <taxon>Bacteria</taxon>
        <taxon>Pseudomonadati</taxon>
        <taxon>Pseudomonadota</taxon>
        <taxon>Betaproteobacteria</taxon>
        <taxon>Burkholderiales</taxon>
        <taxon>Comamonadaceae</taxon>
        <taxon>Paracidovorax</taxon>
    </lineage>
</organism>
<dbReference type="AlphaFoldDB" id="A1TN17"/>
<dbReference type="Gene3D" id="3.40.50.300">
    <property type="entry name" value="P-loop containing nucleotide triphosphate hydrolases"/>
    <property type="match status" value="1"/>
</dbReference>
<name>A1TN17_PARC0</name>
<feature type="domain" description="Terminase large subunit-like endonuclease" evidence="2">
    <location>
        <begin position="232"/>
        <end position="490"/>
    </location>
</feature>
<gene>
    <name evidence="3" type="ordered locus">Aave_1768</name>
</gene>
<protein>
    <submittedName>
        <fullName evidence="3">Phage Terminase</fullName>
    </submittedName>
</protein>
<feature type="domain" description="Terminase large subunit-like ATPase" evidence="1">
    <location>
        <begin position="49"/>
        <end position="190"/>
    </location>
</feature>
<dbReference type="PANTHER" id="PTHR41287:SF1">
    <property type="entry name" value="PROTEIN YMFN"/>
    <property type="match status" value="1"/>
</dbReference>
<dbReference type="Pfam" id="PF20441">
    <property type="entry name" value="TerL_nuclease"/>
    <property type="match status" value="1"/>
</dbReference>
<dbReference type="Pfam" id="PF03354">
    <property type="entry name" value="TerL_ATPase"/>
    <property type="match status" value="1"/>
</dbReference>
<dbReference type="Gene3D" id="3.30.420.240">
    <property type="match status" value="1"/>
</dbReference>
<dbReference type="eggNOG" id="COG4626">
    <property type="taxonomic scope" value="Bacteria"/>
</dbReference>
<evidence type="ECO:0000259" key="2">
    <source>
        <dbReference type="Pfam" id="PF20441"/>
    </source>
</evidence>
<dbReference type="HOGENOM" id="CLU_026632_6_0_4"/>
<reference evidence="3" key="1">
    <citation type="submission" date="2006-12" db="EMBL/GenBank/DDBJ databases">
        <title>Complete sequence of Acidovorax avenae subsp. citrulli AAC00-1.</title>
        <authorList>
            <consortium name="US DOE Joint Genome Institute"/>
            <person name="Copeland A."/>
            <person name="Lucas S."/>
            <person name="Lapidus A."/>
            <person name="Barry K."/>
            <person name="Detter J.C."/>
            <person name="Glavina del Rio T."/>
            <person name="Dalin E."/>
            <person name="Tice H."/>
            <person name="Pitluck S."/>
            <person name="Kiss H."/>
            <person name="Brettin T."/>
            <person name="Bruce D."/>
            <person name="Han C."/>
            <person name="Tapia R."/>
            <person name="Gilna P."/>
            <person name="Schmutz J."/>
            <person name="Larimer F."/>
            <person name="Land M."/>
            <person name="Hauser L."/>
            <person name="Kyrpides N."/>
            <person name="Kim E."/>
            <person name="Stahl D."/>
            <person name="Richardson P."/>
        </authorList>
    </citation>
    <scope>NUCLEOTIDE SEQUENCE</scope>
    <source>
        <strain evidence="3">AAC00-1</strain>
    </source>
</reference>
<dbReference type="PANTHER" id="PTHR41287">
    <property type="match status" value="1"/>
</dbReference>
<dbReference type="GO" id="GO:0004519">
    <property type="term" value="F:endonuclease activity"/>
    <property type="evidence" value="ECO:0007669"/>
    <property type="project" value="InterPro"/>
</dbReference>
<dbReference type="EMBL" id="CP000512">
    <property type="protein sequence ID" value="ABM32355.1"/>
    <property type="molecule type" value="Genomic_DNA"/>
</dbReference>
<evidence type="ECO:0000259" key="1">
    <source>
        <dbReference type="Pfam" id="PF03354"/>
    </source>
</evidence>
<dbReference type="InterPro" id="IPR046461">
    <property type="entry name" value="TerL_ATPase"/>
</dbReference>
<dbReference type="InterPro" id="IPR005021">
    <property type="entry name" value="Terminase_largesu-like"/>
</dbReference>
<dbReference type="InterPro" id="IPR027417">
    <property type="entry name" value="P-loop_NTPase"/>
</dbReference>
<proteinExistence type="predicted"/>
<dbReference type="Proteomes" id="UP000002596">
    <property type="component" value="Chromosome"/>
</dbReference>
<evidence type="ECO:0000313" key="4">
    <source>
        <dbReference type="Proteomes" id="UP000002596"/>
    </source>
</evidence>
<dbReference type="STRING" id="397945.Aave_1768"/>
<evidence type="ECO:0000313" key="3">
    <source>
        <dbReference type="EMBL" id="ABM32355.1"/>
    </source>
</evidence>
<accession>A1TN17</accession>
<dbReference type="InterPro" id="IPR046462">
    <property type="entry name" value="TerL_nuclease"/>
</dbReference>
<dbReference type="KEGG" id="aav:Aave_1768"/>